<evidence type="ECO:0000259" key="14">
    <source>
        <dbReference type="PROSITE" id="PS50089"/>
    </source>
</evidence>
<comment type="subcellular location">
    <subcellularLocation>
        <location evidence="2">Endomembrane system</location>
    </subcellularLocation>
</comment>
<dbReference type="GO" id="GO:0005783">
    <property type="term" value="C:endoplasmic reticulum"/>
    <property type="evidence" value="ECO:0007669"/>
    <property type="project" value="InterPro"/>
</dbReference>
<dbReference type="UniPathway" id="UPA00143"/>
<dbReference type="PANTHER" id="PTHR12313">
    <property type="entry name" value="E3 UBIQUITIN-PROTEIN LIGASE RNF5-RELATED"/>
    <property type="match status" value="1"/>
</dbReference>
<sequence>MLGGRERASSCSVCLQTDVDTQTERIDVFECNICLDSAQEPVVTFCGHLFCWPCIYRWLEVSAEPVCPVCKAPVSPRRLIPVYGRGKPHFDPRVSPLGGVAPADARIPNRPHSRRPDAHRRGLAAALQPEAHAELPTLGGTTSASLLPPAWTSGVAPLGLGGLGPGFGLHLPFGLQLISQVSSSSLLTAGASDGRTAEQLQHAFLSRLLLLLGSFFILCLLLF</sequence>
<keyword evidence="16" id="KW-1185">Reference proteome</keyword>
<dbReference type="EC" id="2.3.2.27" evidence="4"/>
<name>A0A8J5XRK1_DIALT</name>
<dbReference type="Gene3D" id="3.30.40.10">
    <property type="entry name" value="Zinc/RING finger domain, C3HC4 (zinc finger)"/>
    <property type="match status" value="1"/>
</dbReference>
<keyword evidence="10 13" id="KW-0472">Membrane</keyword>
<evidence type="ECO:0000313" key="15">
    <source>
        <dbReference type="EMBL" id="KAG8466620.1"/>
    </source>
</evidence>
<dbReference type="InterPro" id="IPR018957">
    <property type="entry name" value="Znf_C3HC4_RING-type"/>
</dbReference>
<dbReference type="GO" id="GO:0008270">
    <property type="term" value="F:zinc ion binding"/>
    <property type="evidence" value="ECO:0007669"/>
    <property type="project" value="UniProtKB-KW"/>
</dbReference>
<dbReference type="InterPro" id="IPR017907">
    <property type="entry name" value="Znf_RING_CS"/>
</dbReference>
<comment type="catalytic activity">
    <reaction evidence="1">
        <text>S-ubiquitinyl-[E2 ubiquitin-conjugating enzyme]-L-cysteine + [acceptor protein]-L-lysine = [E2 ubiquitin-conjugating enzyme]-L-cysteine + N(6)-ubiquitinyl-[acceptor protein]-L-lysine.</text>
        <dbReference type="EC" id="2.3.2.27"/>
    </reaction>
</comment>
<evidence type="ECO:0000256" key="5">
    <source>
        <dbReference type="ARBA" id="ARBA00022679"/>
    </source>
</evidence>
<evidence type="ECO:0000256" key="9">
    <source>
        <dbReference type="ARBA" id="ARBA00022833"/>
    </source>
</evidence>
<proteinExistence type="predicted"/>
<dbReference type="AlphaFoldDB" id="A0A8J5XRK1"/>
<gene>
    <name evidence="15" type="ORF">KFE25_007999</name>
</gene>
<dbReference type="PROSITE" id="PS50089">
    <property type="entry name" value="ZF_RING_2"/>
    <property type="match status" value="1"/>
</dbReference>
<keyword evidence="5" id="KW-0808">Transferase</keyword>
<dbReference type="GO" id="GO:0006511">
    <property type="term" value="P:ubiquitin-dependent protein catabolic process"/>
    <property type="evidence" value="ECO:0007669"/>
    <property type="project" value="InterPro"/>
</dbReference>
<dbReference type="GO" id="GO:0061630">
    <property type="term" value="F:ubiquitin protein ligase activity"/>
    <property type="evidence" value="ECO:0007669"/>
    <property type="project" value="UniProtKB-EC"/>
</dbReference>
<comment type="pathway">
    <text evidence="3">Protein modification; protein ubiquitination.</text>
</comment>
<dbReference type="SMART" id="SM00184">
    <property type="entry name" value="RING"/>
    <property type="match status" value="1"/>
</dbReference>
<dbReference type="InterPro" id="IPR013083">
    <property type="entry name" value="Znf_RING/FYVE/PHD"/>
</dbReference>
<dbReference type="InterPro" id="IPR001841">
    <property type="entry name" value="Znf_RING"/>
</dbReference>
<dbReference type="GO" id="GO:0016567">
    <property type="term" value="P:protein ubiquitination"/>
    <property type="evidence" value="ECO:0007669"/>
    <property type="project" value="UniProtKB-UniPathway"/>
</dbReference>
<keyword evidence="13" id="KW-0812">Transmembrane</keyword>
<evidence type="ECO:0000256" key="3">
    <source>
        <dbReference type="ARBA" id="ARBA00004906"/>
    </source>
</evidence>
<dbReference type="EMBL" id="JAGTXO010000007">
    <property type="protein sequence ID" value="KAG8466620.1"/>
    <property type="molecule type" value="Genomic_DNA"/>
</dbReference>
<evidence type="ECO:0000256" key="7">
    <source>
        <dbReference type="ARBA" id="ARBA00022771"/>
    </source>
</evidence>
<organism evidence="15 16">
    <name type="scientific">Diacronema lutheri</name>
    <name type="common">Unicellular marine alga</name>
    <name type="synonym">Monochrysis lutheri</name>
    <dbReference type="NCBI Taxonomy" id="2081491"/>
    <lineage>
        <taxon>Eukaryota</taxon>
        <taxon>Haptista</taxon>
        <taxon>Haptophyta</taxon>
        <taxon>Pavlovophyceae</taxon>
        <taxon>Pavlovales</taxon>
        <taxon>Pavlovaceae</taxon>
        <taxon>Diacronema</taxon>
    </lineage>
</organism>
<evidence type="ECO:0000256" key="13">
    <source>
        <dbReference type="SAM" id="Phobius"/>
    </source>
</evidence>
<dbReference type="SUPFAM" id="SSF57850">
    <property type="entry name" value="RING/U-box"/>
    <property type="match status" value="1"/>
</dbReference>
<dbReference type="OMA" id="YKWLQVF"/>
<feature type="domain" description="RING-type" evidence="14">
    <location>
        <begin position="31"/>
        <end position="71"/>
    </location>
</feature>
<evidence type="ECO:0000256" key="4">
    <source>
        <dbReference type="ARBA" id="ARBA00012483"/>
    </source>
</evidence>
<dbReference type="Proteomes" id="UP000751190">
    <property type="component" value="Unassembled WGS sequence"/>
</dbReference>
<evidence type="ECO:0000256" key="8">
    <source>
        <dbReference type="ARBA" id="ARBA00022786"/>
    </source>
</evidence>
<keyword evidence="13" id="KW-1133">Transmembrane helix</keyword>
<evidence type="ECO:0000256" key="10">
    <source>
        <dbReference type="ARBA" id="ARBA00023136"/>
    </source>
</evidence>
<keyword evidence="9" id="KW-0862">Zinc</keyword>
<feature type="transmembrane region" description="Helical" evidence="13">
    <location>
        <begin position="204"/>
        <end position="222"/>
    </location>
</feature>
<evidence type="ECO:0000256" key="1">
    <source>
        <dbReference type="ARBA" id="ARBA00000900"/>
    </source>
</evidence>
<protein>
    <recommendedName>
        <fullName evidence="4">RING-type E3 ubiquitin transferase</fullName>
        <ecNumber evidence="4">2.3.2.27</ecNumber>
    </recommendedName>
</protein>
<dbReference type="InterPro" id="IPR045103">
    <property type="entry name" value="RNF5/RNF185-like"/>
</dbReference>
<keyword evidence="6" id="KW-0479">Metal-binding</keyword>
<dbReference type="PROSITE" id="PS00518">
    <property type="entry name" value="ZF_RING_1"/>
    <property type="match status" value="1"/>
</dbReference>
<evidence type="ECO:0000256" key="2">
    <source>
        <dbReference type="ARBA" id="ARBA00004308"/>
    </source>
</evidence>
<reference evidence="15" key="1">
    <citation type="submission" date="2021-05" db="EMBL/GenBank/DDBJ databases">
        <title>The genome of the haptophyte Pavlova lutheri (Diacronema luteri, Pavlovales) - a model for lipid biosynthesis in eukaryotic algae.</title>
        <authorList>
            <person name="Hulatt C.J."/>
            <person name="Posewitz M.C."/>
        </authorList>
    </citation>
    <scope>NUCLEOTIDE SEQUENCE</scope>
    <source>
        <strain evidence="15">NIVA-4/92</strain>
    </source>
</reference>
<keyword evidence="7 11" id="KW-0863">Zinc-finger</keyword>
<dbReference type="Pfam" id="PF00097">
    <property type="entry name" value="zf-C3HC4"/>
    <property type="match status" value="1"/>
</dbReference>
<dbReference type="OrthoDB" id="302966at2759"/>
<evidence type="ECO:0000313" key="16">
    <source>
        <dbReference type="Proteomes" id="UP000751190"/>
    </source>
</evidence>
<evidence type="ECO:0000256" key="11">
    <source>
        <dbReference type="PROSITE-ProRule" id="PRU00175"/>
    </source>
</evidence>
<evidence type="ECO:0000256" key="12">
    <source>
        <dbReference type="SAM" id="MobiDB-lite"/>
    </source>
</evidence>
<accession>A0A8J5XRK1</accession>
<evidence type="ECO:0000256" key="6">
    <source>
        <dbReference type="ARBA" id="ARBA00022723"/>
    </source>
</evidence>
<feature type="region of interest" description="Disordered" evidence="12">
    <location>
        <begin position="99"/>
        <end position="121"/>
    </location>
</feature>
<keyword evidence="8" id="KW-0833">Ubl conjugation pathway</keyword>
<comment type="caution">
    <text evidence="15">The sequence shown here is derived from an EMBL/GenBank/DDBJ whole genome shotgun (WGS) entry which is preliminary data.</text>
</comment>